<feature type="transmembrane region" description="Helical" evidence="1">
    <location>
        <begin position="195"/>
        <end position="217"/>
    </location>
</feature>
<dbReference type="InterPro" id="IPR039672">
    <property type="entry name" value="MFS_2"/>
</dbReference>
<evidence type="ECO:0000313" key="2">
    <source>
        <dbReference type="EMBL" id="MPM90732.1"/>
    </source>
</evidence>
<dbReference type="GO" id="GO:0005886">
    <property type="term" value="C:plasma membrane"/>
    <property type="evidence" value="ECO:0007669"/>
    <property type="project" value="TreeGrafter"/>
</dbReference>
<keyword evidence="1" id="KW-1133">Transmembrane helix</keyword>
<evidence type="ECO:0000256" key="1">
    <source>
        <dbReference type="SAM" id="Phobius"/>
    </source>
</evidence>
<name>A0A645DQH9_9ZZZZ</name>
<dbReference type="Gene3D" id="1.20.1250.20">
    <property type="entry name" value="MFS general substrate transporter like domains"/>
    <property type="match status" value="1"/>
</dbReference>
<proteinExistence type="predicted"/>
<sequence length="259" mass="28721">MLQSLKVRSFRKLVLLYLCIFVSLDLITTSFQFYMAYVLKRPEEFSLVLGLLIIVEIIAAFFTAPLAKKVGKQYAALFGCAVWILTGLCTLLLTPESPSFLIYVIAMAMGFGMAFPIVLLTSLFADVTDIGELYFGTRVEGVFSGVQTFIRKCASAIANASFMAILGVTGFVAPITKIVGVREELIYQQQPESMLTFIGLTIAVFPVIFLGIGIYILMKWPITSENHAKTIRYLETKRAGNQPDALLENEVLTLRDTIL</sequence>
<organism evidence="2">
    <name type="scientific">bioreactor metagenome</name>
    <dbReference type="NCBI Taxonomy" id="1076179"/>
    <lineage>
        <taxon>unclassified sequences</taxon>
        <taxon>metagenomes</taxon>
        <taxon>ecological metagenomes</taxon>
    </lineage>
</organism>
<feature type="transmembrane region" description="Helical" evidence="1">
    <location>
        <begin position="74"/>
        <end position="94"/>
    </location>
</feature>
<keyword evidence="1" id="KW-0472">Membrane</keyword>
<dbReference type="Pfam" id="PF13347">
    <property type="entry name" value="MFS_2"/>
    <property type="match status" value="1"/>
</dbReference>
<dbReference type="SUPFAM" id="SSF103473">
    <property type="entry name" value="MFS general substrate transporter"/>
    <property type="match status" value="1"/>
</dbReference>
<dbReference type="PANTHER" id="PTHR11328:SF24">
    <property type="entry name" value="MAJOR FACILITATOR SUPERFAMILY (MFS) PROFILE DOMAIN-CONTAINING PROTEIN"/>
    <property type="match status" value="1"/>
</dbReference>
<dbReference type="AlphaFoldDB" id="A0A645DQH9"/>
<protein>
    <submittedName>
        <fullName evidence="2">Glucuronide carrier protein</fullName>
    </submittedName>
</protein>
<reference evidence="2" key="1">
    <citation type="submission" date="2019-08" db="EMBL/GenBank/DDBJ databases">
        <authorList>
            <person name="Kucharzyk K."/>
            <person name="Murdoch R.W."/>
            <person name="Higgins S."/>
            <person name="Loffler F."/>
        </authorList>
    </citation>
    <scope>NUCLEOTIDE SEQUENCE</scope>
</reference>
<dbReference type="GO" id="GO:0008643">
    <property type="term" value="P:carbohydrate transport"/>
    <property type="evidence" value="ECO:0007669"/>
    <property type="project" value="InterPro"/>
</dbReference>
<feature type="transmembrane region" description="Helical" evidence="1">
    <location>
        <begin position="47"/>
        <end position="67"/>
    </location>
</feature>
<accession>A0A645DQH9</accession>
<feature type="transmembrane region" description="Helical" evidence="1">
    <location>
        <begin position="100"/>
        <end position="125"/>
    </location>
</feature>
<dbReference type="EMBL" id="VSSQ01037909">
    <property type="protein sequence ID" value="MPM90732.1"/>
    <property type="molecule type" value="Genomic_DNA"/>
</dbReference>
<dbReference type="InterPro" id="IPR036259">
    <property type="entry name" value="MFS_trans_sf"/>
</dbReference>
<dbReference type="GO" id="GO:0015293">
    <property type="term" value="F:symporter activity"/>
    <property type="evidence" value="ECO:0007669"/>
    <property type="project" value="InterPro"/>
</dbReference>
<dbReference type="PANTHER" id="PTHR11328">
    <property type="entry name" value="MAJOR FACILITATOR SUPERFAMILY DOMAIN-CONTAINING PROTEIN"/>
    <property type="match status" value="1"/>
</dbReference>
<feature type="transmembrane region" description="Helical" evidence="1">
    <location>
        <begin position="156"/>
        <end position="175"/>
    </location>
</feature>
<feature type="transmembrane region" description="Helical" evidence="1">
    <location>
        <begin position="12"/>
        <end position="35"/>
    </location>
</feature>
<comment type="caution">
    <text evidence="2">The sequence shown here is derived from an EMBL/GenBank/DDBJ whole genome shotgun (WGS) entry which is preliminary data.</text>
</comment>
<keyword evidence="1" id="KW-0812">Transmembrane</keyword>
<gene>
    <name evidence="2" type="primary">uidB_2</name>
    <name evidence="2" type="ORF">SDC9_137854</name>
</gene>